<comment type="caution">
    <text evidence="1">The sequence shown here is derived from an EMBL/GenBank/DDBJ whole genome shotgun (WGS) entry which is preliminary data.</text>
</comment>
<sequence>MRHDDPELLEALDLTWDDETGFLGRLRGGEFVQELADAYIELLGEIDPVEGEVVNSSFVKLLWFMPIFIEWQIERVVGAGTPREDVERILDLATTRIMDILGVP</sequence>
<evidence type="ECO:0000313" key="2">
    <source>
        <dbReference type="Proteomes" id="UP000546126"/>
    </source>
</evidence>
<protein>
    <submittedName>
        <fullName evidence="1">Uncharacterized protein</fullName>
    </submittedName>
</protein>
<keyword evidence="2" id="KW-1185">Reference proteome</keyword>
<evidence type="ECO:0000313" key="1">
    <source>
        <dbReference type="EMBL" id="NUW41370.1"/>
    </source>
</evidence>
<dbReference type="AlphaFoldDB" id="A0A7Y6ING0"/>
<reference evidence="1 2" key="1">
    <citation type="submission" date="2020-06" db="EMBL/GenBank/DDBJ databases">
        <authorList>
            <person name="Chanama M."/>
        </authorList>
    </citation>
    <scope>NUCLEOTIDE SEQUENCE [LARGE SCALE GENOMIC DNA]</scope>
    <source>
        <strain evidence="1 2">TBRC6557</strain>
    </source>
</reference>
<proteinExistence type="predicted"/>
<organism evidence="1 2">
    <name type="scientific">Nonomuraea rhodomycinica</name>
    <dbReference type="NCBI Taxonomy" id="1712872"/>
    <lineage>
        <taxon>Bacteria</taxon>
        <taxon>Bacillati</taxon>
        <taxon>Actinomycetota</taxon>
        <taxon>Actinomycetes</taxon>
        <taxon>Streptosporangiales</taxon>
        <taxon>Streptosporangiaceae</taxon>
        <taxon>Nonomuraea</taxon>
    </lineage>
</organism>
<dbReference type="Proteomes" id="UP000546126">
    <property type="component" value="Unassembled WGS sequence"/>
</dbReference>
<dbReference type="EMBL" id="JABWGO010000002">
    <property type="protein sequence ID" value="NUW41370.1"/>
    <property type="molecule type" value="Genomic_DNA"/>
</dbReference>
<gene>
    <name evidence="1" type="ORF">HT134_14650</name>
</gene>
<accession>A0A7Y6ING0</accession>
<name>A0A7Y6ING0_9ACTN</name>
<dbReference type="RefSeq" id="WP_175600877.1">
    <property type="nucleotide sequence ID" value="NZ_JABWGO010000002.1"/>
</dbReference>